<evidence type="ECO:0000256" key="7">
    <source>
        <dbReference type="ARBA" id="ARBA00022777"/>
    </source>
</evidence>
<dbReference type="InterPro" id="IPR003594">
    <property type="entry name" value="HATPase_dom"/>
</dbReference>
<feature type="domain" description="Histidine kinase" evidence="12">
    <location>
        <begin position="231"/>
        <end position="444"/>
    </location>
</feature>
<dbReference type="GO" id="GO:0005509">
    <property type="term" value="F:calcium ion binding"/>
    <property type="evidence" value="ECO:0007669"/>
    <property type="project" value="UniProtKB-ARBA"/>
</dbReference>
<dbReference type="InterPro" id="IPR050351">
    <property type="entry name" value="BphY/WalK/GraS-like"/>
</dbReference>
<evidence type="ECO:0000256" key="10">
    <source>
        <dbReference type="ARBA" id="ARBA00039401"/>
    </source>
</evidence>
<dbReference type="CDD" id="cd00082">
    <property type="entry name" value="HisKA"/>
    <property type="match status" value="1"/>
</dbReference>
<evidence type="ECO:0000259" key="12">
    <source>
        <dbReference type="PROSITE" id="PS50109"/>
    </source>
</evidence>
<dbReference type="EMBL" id="VUMY01000006">
    <property type="protein sequence ID" value="MST49466.1"/>
    <property type="molecule type" value="Genomic_DNA"/>
</dbReference>
<dbReference type="GO" id="GO:0004721">
    <property type="term" value="F:phosphoprotein phosphatase activity"/>
    <property type="evidence" value="ECO:0007669"/>
    <property type="project" value="TreeGrafter"/>
</dbReference>
<dbReference type="SMART" id="SM00387">
    <property type="entry name" value="HATPase_c"/>
    <property type="match status" value="1"/>
</dbReference>
<dbReference type="InterPro" id="IPR004358">
    <property type="entry name" value="Sig_transdc_His_kin-like_C"/>
</dbReference>
<dbReference type="InterPro" id="IPR036097">
    <property type="entry name" value="HisK_dim/P_sf"/>
</dbReference>
<protein>
    <recommendedName>
        <fullName evidence="10">Sensor-like histidine kinase SenX3</fullName>
        <ecNumber evidence="4">2.7.13.3</ecNumber>
    </recommendedName>
</protein>
<keyword evidence="7 13" id="KW-0418">Kinase</keyword>
<dbReference type="PRINTS" id="PR00344">
    <property type="entry name" value="BCTRLSENSOR"/>
</dbReference>
<dbReference type="AlphaFoldDB" id="A0A7K0K1U6"/>
<dbReference type="Gene3D" id="1.10.287.130">
    <property type="match status" value="1"/>
</dbReference>
<evidence type="ECO:0000313" key="14">
    <source>
        <dbReference type="Proteomes" id="UP000442535"/>
    </source>
</evidence>
<dbReference type="GO" id="GO:0005886">
    <property type="term" value="C:plasma membrane"/>
    <property type="evidence" value="ECO:0007669"/>
    <property type="project" value="UniProtKB-SubCell"/>
</dbReference>
<accession>A0A7K0K1U6</accession>
<evidence type="ECO:0000256" key="3">
    <source>
        <dbReference type="ARBA" id="ARBA00004236"/>
    </source>
</evidence>
<evidence type="ECO:0000256" key="11">
    <source>
        <dbReference type="SAM" id="Phobius"/>
    </source>
</evidence>
<dbReference type="FunFam" id="1.10.287.130:FF:000001">
    <property type="entry name" value="Two-component sensor histidine kinase"/>
    <property type="match status" value="1"/>
</dbReference>
<dbReference type="SMART" id="SM00388">
    <property type="entry name" value="HisKA"/>
    <property type="match status" value="1"/>
</dbReference>
<feature type="transmembrane region" description="Helical" evidence="11">
    <location>
        <begin position="6"/>
        <end position="29"/>
    </location>
</feature>
<dbReference type="Proteomes" id="UP000442535">
    <property type="component" value="Unassembled WGS sequence"/>
</dbReference>
<dbReference type="Pfam" id="PF00512">
    <property type="entry name" value="HisKA"/>
    <property type="match status" value="1"/>
</dbReference>
<evidence type="ECO:0000256" key="8">
    <source>
        <dbReference type="ARBA" id="ARBA00023012"/>
    </source>
</evidence>
<evidence type="ECO:0000256" key="1">
    <source>
        <dbReference type="ARBA" id="ARBA00000085"/>
    </source>
</evidence>
<dbReference type="Pfam" id="PF02518">
    <property type="entry name" value="HATPase_c"/>
    <property type="match status" value="1"/>
</dbReference>
<dbReference type="InterPro" id="IPR005467">
    <property type="entry name" value="His_kinase_dom"/>
</dbReference>
<feature type="transmembrane region" description="Helical" evidence="11">
    <location>
        <begin position="149"/>
        <end position="174"/>
    </location>
</feature>
<dbReference type="FunFam" id="3.30.565.10:FF:000006">
    <property type="entry name" value="Sensor histidine kinase WalK"/>
    <property type="match status" value="1"/>
</dbReference>
<dbReference type="GO" id="GO:0000155">
    <property type="term" value="F:phosphorelay sensor kinase activity"/>
    <property type="evidence" value="ECO:0007669"/>
    <property type="project" value="InterPro"/>
</dbReference>
<sequence length="444" mass="49419">MRKKILLAMTLVAAVALVLSYLGIIAFFYQQNRSHFEDSLHDEGVLLALGLEGQSPERRLEILKQYHEKTPVTRFTLIAPDGKVIFDSEHDPKTMENHNSRPEIVNARLNGDGSAIRDSVTLNTDMSYYAKALPDGEVIRVSRAMKTMYATVLTGLPVLLGIAAVVFGLAMLLAQRQARVLIDPLNHIDLNHPLNPEKPLYPEFRPLLERLDEQNQDKELAAKSRQEFSANVSHELKTPLTSISGYAEIIRDGLVQPEDIPGFADRIHQESSRLLALIGDIMELSRLDESGLPPDATDVDIFDICKDVVSRLQPRAMEFFVALSLSGTHATTRGVSVLLHEMVYNLVDNAVKYNKEGGHVKVWAGRTLDHPQIRVEDDGIGISLEDQERVFERFYRVDKSHSKETGGTGLGLSIVKHTAILHHAEITVNSEVGVGTRIDVTFPT</sequence>
<dbReference type="PANTHER" id="PTHR45453:SF1">
    <property type="entry name" value="PHOSPHATE REGULON SENSOR PROTEIN PHOR"/>
    <property type="match status" value="1"/>
</dbReference>
<evidence type="ECO:0000313" key="13">
    <source>
        <dbReference type="EMBL" id="MST49466.1"/>
    </source>
</evidence>
<dbReference type="GO" id="GO:0016036">
    <property type="term" value="P:cellular response to phosphate starvation"/>
    <property type="evidence" value="ECO:0007669"/>
    <property type="project" value="TreeGrafter"/>
</dbReference>
<evidence type="ECO:0000256" key="2">
    <source>
        <dbReference type="ARBA" id="ARBA00001968"/>
    </source>
</evidence>
<dbReference type="InterPro" id="IPR003661">
    <property type="entry name" value="HisK_dim/P_dom"/>
</dbReference>
<dbReference type="PANTHER" id="PTHR45453">
    <property type="entry name" value="PHOSPHATE REGULON SENSOR PROTEIN PHOR"/>
    <property type="match status" value="1"/>
</dbReference>
<keyword evidence="5" id="KW-0597">Phosphoprotein</keyword>
<name>A0A7K0K1U6_9ACTO</name>
<keyword evidence="8" id="KW-0902">Two-component regulatory system</keyword>
<keyword evidence="14" id="KW-1185">Reference proteome</keyword>
<evidence type="ECO:0000256" key="5">
    <source>
        <dbReference type="ARBA" id="ARBA00022553"/>
    </source>
</evidence>
<dbReference type="Gene3D" id="3.30.565.10">
    <property type="entry name" value="Histidine kinase-like ATPase, C-terminal domain"/>
    <property type="match status" value="1"/>
</dbReference>
<dbReference type="CDD" id="cd00075">
    <property type="entry name" value="HATPase"/>
    <property type="match status" value="1"/>
</dbReference>
<evidence type="ECO:0000256" key="6">
    <source>
        <dbReference type="ARBA" id="ARBA00022679"/>
    </source>
</evidence>
<dbReference type="SUPFAM" id="SSF47384">
    <property type="entry name" value="Homodimeric domain of signal transducing histidine kinase"/>
    <property type="match status" value="1"/>
</dbReference>
<dbReference type="SUPFAM" id="SSF55874">
    <property type="entry name" value="ATPase domain of HSP90 chaperone/DNA topoisomerase II/histidine kinase"/>
    <property type="match status" value="1"/>
</dbReference>
<reference evidence="13 14" key="1">
    <citation type="submission" date="2019-08" db="EMBL/GenBank/DDBJ databases">
        <title>In-depth cultivation of the pig gut microbiome towards novel bacterial diversity and tailored functional studies.</title>
        <authorList>
            <person name="Wylensek D."/>
            <person name="Hitch T.C.A."/>
            <person name="Clavel T."/>
        </authorList>
    </citation>
    <scope>NUCLEOTIDE SEQUENCE [LARGE SCALE GENOMIC DNA]</scope>
    <source>
        <strain evidence="13 14">RF-GAM-744-WT-7</strain>
    </source>
</reference>
<dbReference type="InterPro" id="IPR036890">
    <property type="entry name" value="HATPase_C_sf"/>
</dbReference>
<comment type="cofactor">
    <cofactor evidence="2">
        <name>a divalent metal cation</name>
        <dbReference type="ChEBI" id="CHEBI:60240"/>
    </cofactor>
</comment>
<dbReference type="RefSeq" id="WP_277028510.1">
    <property type="nucleotide sequence ID" value="NZ_JAQYQY010000039.1"/>
</dbReference>
<keyword evidence="11" id="KW-0812">Transmembrane</keyword>
<comment type="subcellular location">
    <subcellularLocation>
        <location evidence="3">Cell membrane</location>
    </subcellularLocation>
</comment>
<gene>
    <name evidence="13" type="ORF">FYJ63_04340</name>
</gene>
<keyword evidence="9 11" id="KW-0472">Membrane</keyword>
<keyword evidence="6" id="KW-0808">Transferase</keyword>
<dbReference type="PROSITE" id="PS50109">
    <property type="entry name" value="HIS_KIN"/>
    <property type="match status" value="1"/>
</dbReference>
<evidence type="ECO:0000256" key="4">
    <source>
        <dbReference type="ARBA" id="ARBA00012438"/>
    </source>
</evidence>
<keyword evidence="11" id="KW-1133">Transmembrane helix</keyword>
<dbReference type="EC" id="2.7.13.3" evidence="4"/>
<organism evidence="13 14">
    <name type="scientific">Mobiluncus porci</name>
    <dbReference type="NCBI Taxonomy" id="2652278"/>
    <lineage>
        <taxon>Bacteria</taxon>
        <taxon>Bacillati</taxon>
        <taxon>Actinomycetota</taxon>
        <taxon>Actinomycetes</taxon>
        <taxon>Actinomycetales</taxon>
        <taxon>Actinomycetaceae</taxon>
        <taxon>Mobiluncus</taxon>
    </lineage>
</organism>
<evidence type="ECO:0000256" key="9">
    <source>
        <dbReference type="ARBA" id="ARBA00023136"/>
    </source>
</evidence>
<comment type="caution">
    <text evidence="13">The sequence shown here is derived from an EMBL/GenBank/DDBJ whole genome shotgun (WGS) entry which is preliminary data.</text>
</comment>
<proteinExistence type="predicted"/>
<comment type="catalytic activity">
    <reaction evidence="1">
        <text>ATP + protein L-histidine = ADP + protein N-phospho-L-histidine.</text>
        <dbReference type="EC" id="2.7.13.3"/>
    </reaction>
</comment>